<dbReference type="AlphaFoldDB" id="A0A433UN19"/>
<keyword evidence="3" id="KW-1185">Reference proteome</keyword>
<dbReference type="PANTHER" id="PTHR30336:SF20">
    <property type="entry name" value="DUF218 DOMAIN-CONTAINING PROTEIN"/>
    <property type="match status" value="1"/>
</dbReference>
<dbReference type="Pfam" id="PF02698">
    <property type="entry name" value="DUF218"/>
    <property type="match status" value="1"/>
</dbReference>
<dbReference type="Proteomes" id="UP000271624">
    <property type="component" value="Unassembled WGS sequence"/>
</dbReference>
<dbReference type="EMBL" id="RSCL01000043">
    <property type="protein sequence ID" value="RUS95238.1"/>
    <property type="molecule type" value="Genomic_DNA"/>
</dbReference>
<sequence>MGWVLVGLVVLISIIPVRLTVTNYQVLAPQAIFVLGGASDRMEFAAQFWQSHSNLDIWVSDFPRENEANRQIFLQLGVPLKQLHLDGRPTDTVTNFTTLADDFVSQKLWHLYLITSDYHMRRSRVIATVVLGSRGIVITPVAVPSKGVISESWVRVVRDFGRSLLWVVTGRTGASFNNRNS</sequence>
<evidence type="ECO:0000313" key="2">
    <source>
        <dbReference type="EMBL" id="RUS95238.1"/>
    </source>
</evidence>
<name>A0A433UN19_9CYAN</name>
<gene>
    <name evidence="2" type="ORF">DSM106972_091150</name>
</gene>
<dbReference type="GO" id="GO:0005886">
    <property type="term" value="C:plasma membrane"/>
    <property type="evidence" value="ECO:0007669"/>
    <property type="project" value="TreeGrafter"/>
</dbReference>
<dbReference type="CDD" id="cd06259">
    <property type="entry name" value="YdcF-like"/>
    <property type="match status" value="1"/>
</dbReference>
<comment type="caution">
    <text evidence="2">The sequence shown here is derived from an EMBL/GenBank/DDBJ whole genome shotgun (WGS) entry which is preliminary data.</text>
</comment>
<protein>
    <recommendedName>
        <fullName evidence="1">DUF218 domain-containing protein</fullName>
    </recommendedName>
</protein>
<feature type="domain" description="DUF218" evidence="1">
    <location>
        <begin position="30"/>
        <end position="150"/>
    </location>
</feature>
<proteinExistence type="predicted"/>
<reference evidence="2" key="2">
    <citation type="journal article" date="2019" name="Genome Biol. Evol.">
        <title>Day and night: Metabolic profiles and evolutionary relationships of six axenic non-marine cyanobacteria.</title>
        <authorList>
            <person name="Will S.E."/>
            <person name="Henke P."/>
            <person name="Boedeker C."/>
            <person name="Huang S."/>
            <person name="Brinkmann H."/>
            <person name="Rohde M."/>
            <person name="Jarek M."/>
            <person name="Friedl T."/>
            <person name="Seufert S."/>
            <person name="Schumacher M."/>
            <person name="Overmann J."/>
            <person name="Neumann-Schaal M."/>
            <person name="Petersen J."/>
        </authorList>
    </citation>
    <scope>NUCLEOTIDE SEQUENCE [LARGE SCALE GENOMIC DNA]</scope>
    <source>
        <strain evidence="2">PCC 7102</strain>
    </source>
</reference>
<organism evidence="2 3">
    <name type="scientific">Dulcicalothrix desertica PCC 7102</name>
    <dbReference type="NCBI Taxonomy" id="232991"/>
    <lineage>
        <taxon>Bacteria</taxon>
        <taxon>Bacillati</taxon>
        <taxon>Cyanobacteriota</taxon>
        <taxon>Cyanophyceae</taxon>
        <taxon>Nostocales</taxon>
        <taxon>Calotrichaceae</taxon>
        <taxon>Dulcicalothrix</taxon>
    </lineage>
</organism>
<dbReference type="PANTHER" id="PTHR30336">
    <property type="entry name" value="INNER MEMBRANE PROTEIN, PROBABLE PERMEASE"/>
    <property type="match status" value="1"/>
</dbReference>
<reference evidence="2" key="1">
    <citation type="submission" date="2018-12" db="EMBL/GenBank/DDBJ databases">
        <authorList>
            <person name="Will S."/>
            <person name="Neumann-Schaal M."/>
            <person name="Henke P."/>
        </authorList>
    </citation>
    <scope>NUCLEOTIDE SEQUENCE</scope>
    <source>
        <strain evidence="2">PCC 7102</strain>
    </source>
</reference>
<accession>A0A433UN19</accession>
<dbReference type="InterPro" id="IPR051599">
    <property type="entry name" value="Cell_Envelope_Assoc"/>
</dbReference>
<evidence type="ECO:0000259" key="1">
    <source>
        <dbReference type="Pfam" id="PF02698"/>
    </source>
</evidence>
<dbReference type="InterPro" id="IPR003848">
    <property type="entry name" value="DUF218"/>
</dbReference>
<evidence type="ECO:0000313" key="3">
    <source>
        <dbReference type="Proteomes" id="UP000271624"/>
    </source>
</evidence>